<proteinExistence type="predicted"/>
<sequence length="103" mass="11439">MRAAGPLCQQPRTYPDLGPLATRTTASMYGVEKGGGGGLGGMLMVQARTPSKNRRVLPDKNYRDHSKTYLFIRRGSMAEWFARRTRDLEVAGLIPDYALLQLP</sequence>
<evidence type="ECO:0000313" key="3">
    <source>
        <dbReference type="Proteomes" id="UP000762676"/>
    </source>
</evidence>
<reference evidence="2 3" key="1">
    <citation type="journal article" date="2021" name="Elife">
        <title>Chloroplast acquisition without the gene transfer in kleptoplastic sea slugs, Plakobranchus ocellatus.</title>
        <authorList>
            <person name="Maeda T."/>
            <person name="Takahashi S."/>
            <person name="Yoshida T."/>
            <person name="Shimamura S."/>
            <person name="Takaki Y."/>
            <person name="Nagai Y."/>
            <person name="Toyoda A."/>
            <person name="Suzuki Y."/>
            <person name="Arimoto A."/>
            <person name="Ishii H."/>
            <person name="Satoh N."/>
            <person name="Nishiyama T."/>
            <person name="Hasebe M."/>
            <person name="Maruyama T."/>
            <person name="Minagawa J."/>
            <person name="Obokata J."/>
            <person name="Shigenobu S."/>
        </authorList>
    </citation>
    <scope>NUCLEOTIDE SEQUENCE [LARGE SCALE GENOMIC DNA]</scope>
</reference>
<dbReference type="Proteomes" id="UP000762676">
    <property type="component" value="Unassembled WGS sequence"/>
</dbReference>
<organism evidence="2 3">
    <name type="scientific">Elysia marginata</name>
    <dbReference type="NCBI Taxonomy" id="1093978"/>
    <lineage>
        <taxon>Eukaryota</taxon>
        <taxon>Metazoa</taxon>
        <taxon>Spiralia</taxon>
        <taxon>Lophotrochozoa</taxon>
        <taxon>Mollusca</taxon>
        <taxon>Gastropoda</taxon>
        <taxon>Heterobranchia</taxon>
        <taxon>Euthyneura</taxon>
        <taxon>Panpulmonata</taxon>
        <taxon>Sacoglossa</taxon>
        <taxon>Placobranchoidea</taxon>
        <taxon>Plakobranchidae</taxon>
        <taxon>Elysia</taxon>
    </lineage>
</organism>
<evidence type="ECO:0000256" key="1">
    <source>
        <dbReference type="SAM" id="MobiDB-lite"/>
    </source>
</evidence>
<dbReference type="AlphaFoldDB" id="A0AAV4JNN3"/>
<evidence type="ECO:0000313" key="2">
    <source>
        <dbReference type="EMBL" id="GFS23724.1"/>
    </source>
</evidence>
<gene>
    <name evidence="2" type="ORF">ElyMa_006985600</name>
</gene>
<protein>
    <submittedName>
        <fullName evidence="2">Uncharacterized protein</fullName>
    </submittedName>
</protein>
<dbReference type="EMBL" id="BMAT01013950">
    <property type="protein sequence ID" value="GFS23724.1"/>
    <property type="molecule type" value="Genomic_DNA"/>
</dbReference>
<name>A0AAV4JNN3_9GAST</name>
<feature type="region of interest" description="Disordered" evidence="1">
    <location>
        <begin position="1"/>
        <end position="20"/>
    </location>
</feature>
<accession>A0AAV4JNN3</accession>
<keyword evidence="3" id="KW-1185">Reference proteome</keyword>
<comment type="caution">
    <text evidence="2">The sequence shown here is derived from an EMBL/GenBank/DDBJ whole genome shotgun (WGS) entry which is preliminary data.</text>
</comment>